<evidence type="ECO:0000259" key="2">
    <source>
        <dbReference type="Pfam" id="PF25938"/>
    </source>
</evidence>
<gene>
    <name evidence="3" type="ORF">SAMN05216285_2477</name>
</gene>
<evidence type="ECO:0000313" key="4">
    <source>
        <dbReference type="Proteomes" id="UP000183275"/>
    </source>
</evidence>
<organism evidence="3 4">
    <name type="scientific">Natrinema salifodinae</name>
    <dbReference type="NCBI Taxonomy" id="1202768"/>
    <lineage>
        <taxon>Archaea</taxon>
        <taxon>Methanobacteriati</taxon>
        <taxon>Methanobacteriota</taxon>
        <taxon>Stenosarchaea group</taxon>
        <taxon>Halobacteria</taxon>
        <taxon>Halobacteriales</taxon>
        <taxon>Natrialbaceae</taxon>
        <taxon>Natrinema</taxon>
    </lineage>
</organism>
<feature type="transmembrane region" description="Helical" evidence="1">
    <location>
        <begin position="18"/>
        <end position="39"/>
    </location>
</feature>
<dbReference type="InterPro" id="IPR058287">
    <property type="entry name" value="DUF7981"/>
</dbReference>
<name>A0A1I0PE86_9EURY</name>
<feature type="transmembrane region" description="Helical" evidence="1">
    <location>
        <begin position="45"/>
        <end position="67"/>
    </location>
</feature>
<protein>
    <recommendedName>
        <fullName evidence="2">DUF7981 domain-containing protein</fullName>
    </recommendedName>
</protein>
<keyword evidence="1" id="KW-1133">Transmembrane helix</keyword>
<dbReference type="Pfam" id="PF25938">
    <property type="entry name" value="DUF7981"/>
    <property type="match status" value="1"/>
</dbReference>
<dbReference type="eggNOG" id="arCOG06419">
    <property type="taxonomic scope" value="Archaea"/>
</dbReference>
<dbReference type="OrthoDB" id="307419at2157"/>
<sequence>MSGYPADAMGLDPRTKSALLWGVVGCLSFLVLVQGYTLFVEPPLSIARGLAVGLAVGVGATIGAYVLEPRIAARAADRPER</sequence>
<keyword evidence="1" id="KW-0472">Membrane</keyword>
<dbReference type="Proteomes" id="UP000183275">
    <property type="component" value="Unassembled WGS sequence"/>
</dbReference>
<proteinExistence type="predicted"/>
<accession>A0A1I0PE86</accession>
<feature type="domain" description="DUF7981" evidence="2">
    <location>
        <begin position="12"/>
        <end position="74"/>
    </location>
</feature>
<evidence type="ECO:0000313" key="3">
    <source>
        <dbReference type="EMBL" id="SEW12699.1"/>
    </source>
</evidence>
<dbReference type="RefSeq" id="WP_049988894.1">
    <property type="nucleotide sequence ID" value="NZ_FOIS01000003.1"/>
</dbReference>
<reference evidence="4" key="1">
    <citation type="submission" date="2016-10" db="EMBL/GenBank/DDBJ databases">
        <authorList>
            <person name="Varghese N."/>
        </authorList>
    </citation>
    <scope>NUCLEOTIDE SEQUENCE [LARGE SCALE GENOMIC DNA]</scope>
    <source>
        <strain evidence="4">CGMCC 1.12284</strain>
    </source>
</reference>
<dbReference type="AlphaFoldDB" id="A0A1I0PE86"/>
<dbReference type="EMBL" id="FOIS01000003">
    <property type="protein sequence ID" value="SEW12699.1"/>
    <property type="molecule type" value="Genomic_DNA"/>
</dbReference>
<keyword evidence="1" id="KW-0812">Transmembrane</keyword>
<keyword evidence="4" id="KW-1185">Reference proteome</keyword>
<dbReference type="STRING" id="1202768.SAMN05216285_2477"/>
<evidence type="ECO:0000256" key="1">
    <source>
        <dbReference type="SAM" id="Phobius"/>
    </source>
</evidence>